<protein>
    <submittedName>
        <fullName evidence="2">Uncharacterized protein</fullName>
    </submittedName>
</protein>
<feature type="region of interest" description="Disordered" evidence="1">
    <location>
        <begin position="24"/>
        <end position="53"/>
    </location>
</feature>
<proteinExistence type="predicted"/>
<reference evidence="2" key="1">
    <citation type="submission" date="2021-10" db="EMBL/GenBank/DDBJ databases">
        <title>Tropical sea cucumber genome reveals ecological adaptation and Cuvierian tubules defense mechanism.</title>
        <authorList>
            <person name="Chen T."/>
        </authorList>
    </citation>
    <scope>NUCLEOTIDE SEQUENCE</scope>
    <source>
        <strain evidence="2">Nanhai2018</strain>
        <tissue evidence="2">Muscle</tissue>
    </source>
</reference>
<organism evidence="2 3">
    <name type="scientific">Holothuria leucospilota</name>
    <name type="common">Black long sea cucumber</name>
    <name type="synonym">Mertensiothuria leucospilota</name>
    <dbReference type="NCBI Taxonomy" id="206669"/>
    <lineage>
        <taxon>Eukaryota</taxon>
        <taxon>Metazoa</taxon>
        <taxon>Echinodermata</taxon>
        <taxon>Eleutherozoa</taxon>
        <taxon>Echinozoa</taxon>
        <taxon>Holothuroidea</taxon>
        <taxon>Aspidochirotacea</taxon>
        <taxon>Aspidochirotida</taxon>
        <taxon>Holothuriidae</taxon>
        <taxon>Holothuria</taxon>
    </lineage>
</organism>
<comment type="caution">
    <text evidence="2">The sequence shown here is derived from an EMBL/GenBank/DDBJ whole genome shotgun (WGS) entry which is preliminary data.</text>
</comment>
<evidence type="ECO:0000256" key="1">
    <source>
        <dbReference type="SAM" id="MobiDB-lite"/>
    </source>
</evidence>
<dbReference type="EMBL" id="JAIZAY010000014">
    <property type="protein sequence ID" value="KAJ8029203.1"/>
    <property type="molecule type" value="Genomic_DNA"/>
</dbReference>
<evidence type="ECO:0000313" key="3">
    <source>
        <dbReference type="Proteomes" id="UP001152320"/>
    </source>
</evidence>
<name>A0A9Q1H0Z1_HOLLE</name>
<gene>
    <name evidence="2" type="ORF">HOLleu_28541</name>
</gene>
<evidence type="ECO:0000313" key="2">
    <source>
        <dbReference type="EMBL" id="KAJ8029203.1"/>
    </source>
</evidence>
<dbReference type="AlphaFoldDB" id="A0A9Q1H0Z1"/>
<accession>A0A9Q1H0Z1</accession>
<keyword evidence="3" id="KW-1185">Reference proteome</keyword>
<sequence length="53" mass="5531">MSVRQKVTFDLVLNLSYGSLYKKTTSKERTGEGGGKGLDWGSAPMLPLGGAAG</sequence>
<dbReference type="Proteomes" id="UP001152320">
    <property type="component" value="Chromosome 14"/>
</dbReference>